<protein>
    <recommendedName>
        <fullName evidence="3">ATP-binding protein</fullName>
    </recommendedName>
</protein>
<dbReference type="Proteomes" id="UP001317742">
    <property type="component" value="Chromosome"/>
</dbReference>
<organism evidence="1 2">
    <name type="scientific">Pseudodesulfovibrio nedwellii</name>
    <dbReference type="NCBI Taxonomy" id="2973072"/>
    <lineage>
        <taxon>Bacteria</taxon>
        <taxon>Pseudomonadati</taxon>
        <taxon>Thermodesulfobacteriota</taxon>
        <taxon>Desulfovibrionia</taxon>
        <taxon>Desulfovibrionales</taxon>
        <taxon>Desulfovibrionaceae</taxon>
    </lineage>
</organism>
<sequence>MSTSEHGYNFRNAVAQLAGQEVQKTPLLPVYEAIHNSIQAIQLADRDEGEIRVEFIRDEGDMDPKRIVEIRVSDNGIGFTKENLGSFGELFSDYKKKKYNCKGIGRLAYFALFYKVHIKSVFEENEKLFLLDEVVTENNFYDLPDVQAQEVSDIAVQTSITLTGVNPSLSDLLKILPGTLKNDLTQHFLPSLLSIKNIKIKISDDEEYYLDENVKDVTQDDPVVVGKSVFDVYHLKNRAPRNASHKVILSADGRSVKEKALHFLPAGKIGENDDRFYLNTVVISDYLNGKLNHQRTDFNIPKTKSLAKDEPDLESIYGVVTEKARSYTQDNIKQFEDIQDKLIKKVFEDLPHLAFLEEDSQVKKGLKLGDDANVVKDAYVKRFAEKQVESFNYVKVITKKYESNEIPNFDEFRKESLGKLEEGMKLNHAPLVSYVKYRDFVLGLYDKLLEKRDDDKYQPEKVLHDLLFPSKTSSDDCSGDYFNHNLWLIDDRYAVYDYVASDLKEYQISGDEYEAKDKRYDIFAAYKDPIGAEHNVFIVELKRTSDPLSEDNDPVRQIVQYAERIMDGKLLHHDGKRINVSDNTQYFGLVLCDVHNNYFRNTMVRRHSLKERPDSRSYHSVLLQNRLFLEVMNYENLLEIARARNKVFIDKLNYK</sequence>
<dbReference type="RefSeq" id="WP_281761262.1">
    <property type="nucleotide sequence ID" value="NZ_AP026709.1"/>
</dbReference>
<evidence type="ECO:0000313" key="1">
    <source>
        <dbReference type="EMBL" id="BDQ38768.1"/>
    </source>
</evidence>
<accession>A0ABM8B4K2</accession>
<dbReference type="EMBL" id="AP026709">
    <property type="protein sequence ID" value="BDQ38768.1"/>
    <property type="molecule type" value="Genomic_DNA"/>
</dbReference>
<evidence type="ECO:0000313" key="2">
    <source>
        <dbReference type="Proteomes" id="UP001317742"/>
    </source>
</evidence>
<reference evidence="1 2" key="1">
    <citation type="submission" date="2022-08" db="EMBL/GenBank/DDBJ databases">
        <title>Genome Sequence of the sulphate-reducing bacterium, Pseudodesulfovibrio sp. SYK.</title>
        <authorList>
            <person name="Kondo R."/>
            <person name="Kataoka T."/>
        </authorList>
    </citation>
    <scope>NUCLEOTIDE SEQUENCE [LARGE SCALE GENOMIC DNA]</scope>
    <source>
        <strain evidence="1 2">SYK</strain>
    </source>
</reference>
<gene>
    <name evidence="1" type="ORF">SYK_31280</name>
</gene>
<evidence type="ECO:0008006" key="3">
    <source>
        <dbReference type="Google" id="ProtNLM"/>
    </source>
</evidence>
<dbReference type="SUPFAM" id="SSF55874">
    <property type="entry name" value="ATPase domain of HSP90 chaperone/DNA topoisomerase II/histidine kinase"/>
    <property type="match status" value="1"/>
</dbReference>
<name>A0ABM8B4K2_9BACT</name>
<keyword evidence="2" id="KW-1185">Reference proteome</keyword>
<proteinExistence type="predicted"/>
<dbReference type="Gene3D" id="3.30.565.10">
    <property type="entry name" value="Histidine kinase-like ATPase, C-terminal domain"/>
    <property type="match status" value="1"/>
</dbReference>
<dbReference type="InterPro" id="IPR036890">
    <property type="entry name" value="HATPase_C_sf"/>
</dbReference>